<reference evidence="10 11" key="1">
    <citation type="journal article" date="2023" name="Nat. Commun.">
        <title>Origin of minicircular mitochondrial genomes in red algae.</title>
        <authorList>
            <person name="Lee Y."/>
            <person name="Cho C.H."/>
            <person name="Lee Y.M."/>
            <person name="Park S.I."/>
            <person name="Yang J.H."/>
            <person name="West J.A."/>
            <person name="Bhattacharya D."/>
            <person name="Yoon H.S."/>
        </authorList>
    </citation>
    <scope>NUCLEOTIDE SEQUENCE [LARGE SCALE GENOMIC DNA]</scope>
    <source>
        <strain evidence="10 11">CCMP1338</strain>
        <tissue evidence="10">Whole cell</tissue>
    </source>
</reference>
<keyword evidence="6" id="KW-0539">Nucleus</keyword>
<evidence type="ECO:0000256" key="1">
    <source>
        <dbReference type="ARBA" id="ARBA00004123"/>
    </source>
</evidence>
<feature type="domain" description="Matrin-type" evidence="9">
    <location>
        <begin position="4"/>
        <end position="36"/>
    </location>
</feature>
<dbReference type="Proteomes" id="UP001157974">
    <property type="component" value="Unassembled WGS sequence"/>
</dbReference>
<evidence type="ECO:0000256" key="4">
    <source>
        <dbReference type="ARBA" id="ARBA00022833"/>
    </source>
</evidence>
<dbReference type="PROSITE" id="PS50171">
    <property type="entry name" value="ZF_MATRIN"/>
    <property type="match status" value="1"/>
</dbReference>
<dbReference type="InterPro" id="IPR013085">
    <property type="entry name" value="U1-CZ_Znf_C2H2"/>
</dbReference>
<comment type="subcellular location">
    <subcellularLocation>
        <location evidence="1">Nucleus</location>
    </subcellularLocation>
</comment>
<dbReference type="Gene3D" id="3.30.160.60">
    <property type="entry name" value="Classic Zinc Finger"/>
    <property type="match status" value="1"/>
</dbReference>
<comment type="caution">
    <text evidence="10">The sequence shown here is derived from an EMBL/GenBank/DDBJ whole genome shotgun (WGS) entry which is preliminary data.</text>
</comment>
<evidence type="ECO:0000256" key="3">
    <source>
        <dbReference type="ARBA" id="ARBA00022771"/>
    </source>
</evidence>
<protein>
    <recommendedName>
        <fullName evidence="9">Matrin-type domain-containing protein</fullName>
    </recommendedName>
</protein>
<dbReference type="GO" id="GO:0000395">
    <property type="term" value="P:mRNA 5'-splice site recognition"/>
    <property type="evidence" value="ECO:0007669"/>
    <property type="project" value="InterPro"/>
</dbReference>
<organism evidence="10 11">
    <name type="scientific">Rhodosorus marinus</name>
    <dbReference type="NCBI Taxonomy" id="101924"/>
    <lineage>
        <taxon>Eukaryota</taxon>
        <taxon>Rhodophyta</taxon>
        <taxon>Stylonematophyceae</taxon>
        <taxon>Stylonematales</taxon>
        <taxon>Stylonemataceae</taxon>
        <taxon>Rhodosorus</taxon>
    </lineage>
</organism>
<evidence type="ECO:0000313" key="11">
    <source>
        <dbReference type="Proteomes" id="UP001157974"/>
    </source>
</evidence>
<keyword evidence="2" id="KW-0479">Metal-binding</keyword>
<dbReference type="AlphaFoldDB" id="A0AAV8UQ83"/>
<gene>
    <name evidence="10" type="ORF">NDN08_001238</name>
</gene>
<dbReference type="GO" id="GO:0005685">
    <property type="term" value="C:U1 snRNP"/>
    <property type="evidence" value="ECO:0007669"/>
    <property type="project" value="InterPro"/>
</dbReference>
<dbReference type="PANTHER" id="PTHR31148">
    <property type="entry name" value="U1 SMALL NUCLEAR RIBONUCLEOPROTEIN C"/>
    <property type="match status" value="1"/>
</dbReference>
<keyword evidence="5" id="KW-0694">RNA-binding</keyword>
<dbReference type="InterPro" id="IPR000690">
    <property type="entry name" value="Matrin/U1-C_Znf_C2H2"/>
</dbReference>
<evidence type="ECO:0000313" key="10">
    <source>
        <dbReference type="EMBL" id="KAJ8904720.1"/>
    </source>
</evidence>
<accession>A0AAV8UQ83</accession>
<proteinExistence type="predicted"/>
<dbReference type="InterPro" id="IPR017340">
    <property type="entry name" value="U1_snRNP-C"/>
</dbReference>
<dbReference type="SMART" id="SM00451">
    <property type="entry name" value="ZnF_U1"/>
    <property type="match status" value="1"/>
</dbReference>
<dbReference type="InterPro" id="IPR036236">
    <property type="entry name" value="Znf_C2H2_sf"/>
</dbReference>
<dbReference type="Pfam" id="PF06220">
    <property type="entry name" value="zf-U1"/>
    <property type="match status" value="1"/>
</dbReference>
<dbReference type="InterPro" id="IPR003604">
    <property type="entry name" value="Matrin/U1-like-C_Znf_C2H2"/>
</dbReference>
<evidence type="ECO:0000256" key="6">
    <source>
        <dbReference type="ARBA" id="ARBA00023242"/>
    </source>
</evidence>
<name>A0AAV8UQ83_9RHOD</name>
<dbReference type="EMBL" id="JAMWBK010000005">
    <property type="protein sequence ID" value="KAJ8904720.1"/>
    <property type="molecule type" value="Genomic_DNA"/>
</dbReference>
<dbReference type="PIRSF" id="PIRSF037969">
    <property type="entry name" value="U1_snRNP-C"/>
    <property type="match status" value="1"/>
</dbReference>
<evidence type="ECO:0000256" key="5">
    <source>
        <dbReference type="ARBA" id="ARBA00022884"/>
    </source>
</evidence>
<keyword evidence="7" id="KW-0687">Ribonucleoprotein</keyword>
<keyword evidence="11" id="KW-1185">Reference proteome</keyword>
<keyword evidence="3" id="KW-0863">Zinc-finger</keyword>
<evidence type="ECO:0000256" key="7">
    <source>
        <dbReference type="ARBA" id="ARBA00023274"/>
    </source>
</evidence>
<evidence type="ECO:0000256" key="2">
    <source>
        <dbReference type="ARBA" id="ARBA00022723"/>
    </source>
</evidence>
<keyword evidence="4" id="KW-0862">Zinc</keyword>
<evidence type="ECO:0000256" key="8">
    <source>
        <dbReference type="SAM" id="MobiDB-lite"/>
    </source>
</evidence>
<evidence type="ECO:0000259" key="9">
    <source>
        <dbReference type="PROSITE" id="PS50171"/>
    </source>
</evidence>
<dbReference type="GO" id="GO:0008270">
    <property type="term" value="F:zinc ion binding"/>
    <property type="evidence" value="ECO:0007669"/>
    <property type="project" value="UniProtKB-KW"/>
</dbReference>
<feature type="region of interest" description="Disordered" evidence="8">
    <location>
        <begin position="128"/>
        <end position="165"/>
    </location>
</feature>
<dbReference type="PANTHER" id="PTHR31148:SF1">
    <property type="entry name" value="U1 SMALL NUCLEAR RIBONUCLEOPROTEIN C"/>
    <property type="match status" value="1"/>
</dbReference>
<dbReference type="GO" id="GO:0030627">
    <property type="term" value="F:pre-mRNA 5'-splice site binding"/>
    <property type="evidence" value="ECO:0007669"/>
    <property type="project" value="InterPro"/>
</dbReference>
<dbReference type="SUPFAM" id="SSF57667">
    <property type="entry name" value="beta-beta-alpha zinc fingers"/>
    <property type="match status" value="1"/>
</dbReference>
<sequence>MGKYYCDYCDVYLTHDSPAVRKQHNDGNRHKQAACEYYKEYVGKRTQREIDRVIDEFEVKVMSGLVVPTFGFAEAPVKVAVTGEAGAVAGEMPPVALDPNQMPPMDSTGAYPVAYSAGPPVALMNPDQAQSVPEGIQGSVEAVTGQGPTTHEQRNPDGNQVHALG</sequence>